<evidence type="ECO:0000313" key="1">
    <source>
        <dbReference type="Proteomes" id="UP000095286"/>
    </source>
</evidence>
<protein>
    <submittedName>
        <fullName evidence="2">Protein kinase domain-containing protein</fullName>
    </submittedName>
</protein>
<dbReference type="Proteomes" id="UP000095286">
    <property type="component" value="Unplaced"/>
</dbReference>
<organism evidence="1 2">
    <name type="scientific">Rhabditophanes sp. KR3021</name>
    <dbReference type="NCBI Taxonomy" id="114890"/>
    <lineage>
        <taxon>Eukaryota</taxon>
        <taxon>Metazoa</taxon>
        <taxon>Ecdysozoa</taxon>
        <taxon>Nematoda</taxon>
        <taxon>Chromadorea</taxon>
        <taxon>Rhabditida</taxon>
        <taxon>Tylenchina</taxon>
        <taxon>Panagrolaimomorpha</taxon>
        <taxon>Strongyloidoidea</taxon>
        <taxon>Alloionematidae</taxon>
        <taxon>Rhabditophanes</taxon>
    </lineage>
</organism>
<proteinExistence type="predicted"/>
<dbReference type="WBParaSite" id="RSKR_0000164700.1">
    <property type="protein sequence ID" value="RSKR_0000164700.1"/>
    <property type="gene ID" value="RSKR_0000164700"/>
</dbReference>
<evidence type="ECO:0000313" key="2">
    <source>
        <dbReference type="WBParaSite" id="RSKR_0000164700.1"/>
    </source>
</evidence>
<name>A0AC35TKI4_9BILA</name>
<sequence>MVKYEMGGYSDKMTFFKYYFIETVPFGNGNFGIVLKSKCKTENVEYAIKINKMSVSSQHQKDELYKEVQMLQICQGHKNVIKLYNSFEQCGKIYQQLEFCSKTLWDIVYKLEFIPNDLLHSYIIDMLDGTAYIHSLNIIHMDLKLENILVSSQNICKIADFGLSISSIRAQQTEDDDIEDLMYHRMEILGETPTTAVDIFALGLLILELVTDIDIPSNGRQFNKLRKKIIPKKLKHNVSKCIVHLINNMICVDKDERLSAVNLLKQMNQTK</sequence>
<reference evidence="2" key="1">
    <citation type="submission" date="2016-11" db="UniProtKB">
        <authorList>
            <consortium name="WormBaseParasite"/>
        </authorList>
    </citation>
    <scope>IDENTIFICATION</scope>
    <source>
        <strain evidence="2">KR3021</strain>
    </source>
</reference>
<accession>A0AC35TKI4</accession>